<evidence type="ECO:0000256" key="1">
    <source>
        <dbReference type="SAM" id="MobiDB-lite"/>
    </source>
</evidence>
<dbReference type="PANTHER" id="PTHR48148:SF2">
    <property type="entry name" value="PA14 DOMAIN-CONTAINING PROTEIN"/>
    <property type="match status" value="1"/>
</dbReference>
<dbReference type="RefSeq" id="XP_014149106.1">
    <property type="nucleotide sequence ID" value="XM_014293631.1"/>
</dbReference>
<evidence type="ECO:0000256" key="2">
    <source>
        <dbReference type="SAM" id="SignalP"/>
    </source>
</evidence>
<dbReference type="OrthoDB" id="2168882at2759"/>
<feature type="signal peptide" evidence="2">
    <location>
        <begin position="1"/>
        <end position="22"/>
    </location>
</feature>
<dbReference type="PANTHER" id="PTHR48148">
    <property type="entry name" value="KERATINOCYTE PROLINE-RICH PROTEIN"/>
    <property type="match status" value="1"/>
</dbReference>
<sequence length="2069" mass="221656">MSLCTFPGLVVLLAASASGLRAFSNAPNSVTSTLGVINPSMSGISYLSTADASITGKPWETTWATTDSYFFDAQTSAVKGFSGTFTFSVNGATPSTITSMAVDTQWMGSAGNWNIWQFALKNYRTGQHDLILTNAAAGDWAWTDLSGNLTFPEPTADYMNAANQVELRYFSDGPINTWDDSFMSYLSLRVHEDEPRGSNTPPPTSTASPSSPAIASASPINAAVTSVSPSYTAAINASPSSAAVNSTSPSAAAPSTSASPLANDVPMTHTIYPISLNHTVGQVVMPFLGIGTLQTAVGVLGQTQEANELFYDDAVFLSSTGTPLGFDGVFTFQDASINPDKVTSITARILWNGPDAWNVWECVLKKPSGTEVPLVNNLLAGDYLWSVLTGTVPVADSSFVSATGVLQVRCFTNGPEGRYDNAFIDKFELIIEEHASSSSASPSPSGAAVASSSPSTAVVVSATPSSAVISSASPSAGAVVSASPSSVAINSASPSAAAPSTSASPLANDVPITHTIYPISLNHTVGQVVMPFLGIGTLQTAVGVLGQTQEANELFYDDAVFLSSTGTPLGFDGVFTFHDTSINPDKVTSITAKILWNGPDAWNVWECVLKKPSGAEVPLVNNLLAGDYLWSELTGTVPVSDNSFVSTTGQVQIRCFTEGPAGTFDSAFIDKFELVVKEIKLAPSASPAPTPLPSLVPGVPGLFVATKAFPKSLTTTKGEVVVPVGGISTLQVADAVIGASQGTEQVYLFKSNGTVVKGYSGVYKFDFPEVRENVTSISLSTTFMGPEGGWNRWQFKMVNFAANREKTLATNIGTTDWKWSTLKGNISFTYPESGYINEMREMHVRYFTDGPVGTFDNSLLNSLELTVHENEPRAPRPSALPKPTLSAPALPARSALAWTVGARACGMSLNVTVDNAATLASKIGQHKTEGCSVIEFDSGLSIMHTDQMFADQVTFLAMASGMAKAEGLRSVLYIPSLEVNIPGGCIQATGAPTELSMTNDPQKSNWLQTNLAGIKNVFCGELEVWVAAGMESAWFDPNNEEFKAWFLNRIRTLALSTELDGYWADVPIYSDTVGSWFGAGPDSDRLFSMWSKVQGYNSGLGYSACPTVADSISRNLHFRAWLKWRHETLADWQENIRIAAEQARPTFEVIAEVYPMDYLDPLWTGLDTDRRSPNLLRVWEVDSVSNDQGMEYSTMEDFRVKIAMNKYARAADGDTPSWVFAYGNKDLDAGLVMGAAVASGCGVFECKTPSMVTSVGSEFRRRWLTWIESMDSMLFTEHRKADVGVLHSAATRNHYDYPNGGAYGMYLETTKSPAADASWWAVGGLQSSALKMKHIGAYKGMMGVLTQLQVPHKVVLDHTSGLQSMAGLKVIILPSVVAISDATAQNIKDFVAAGGAVLATGPMPGTVDADGSPRTQSILADMFGFAPNTVVRTTSLVNTYGQGVAVYRPEINARTLFSGEANAVPEGPASPAIRAKTVDAIKLFVRSHVPENVIVQRLMPDGKTEATTKVYLEVGEVSTDTTTQSLHLMNLDGLRVPVVASSMTVRVFYRAPAGTKLTGTVGVHSPDESQWVGGVVANRLNQPGTAAEERAEALLGLWYYFDMTVDQFSLLVMHLESYALPALPSPPTPLPTGPWRDAMTEGFTFIKDKMRNNAISAPFKYGVYTNYVDILPSQEDIVYANGHHTTGEHMGIFLRAAACLNDVVAHAEGTRYVREVMTSKLLGVINWAVDKDTRLSYIQDDFNGGFANANAPLDDLRAIRGLIEGAGSIATDAIDKITAAQTALAGLYWTSVSDVMAYDASDEEEDTRARVLPNYSGGVMGYSYDWSETELNPTGDGKLGVELIPIDYSYLKAMSLAARLNPRWLPTLEASTRMLLDSEIGNSGLFYNGLTTMGSFAYTGDFEYRNLTETNRGRHLKTIQTLWIALHLAEIGTAAGGGLSPDLATLAREAAIRSFNNYNSFYTANGKRIPEYMTMAGGDVLSSDPYPLQANENLVNGEARIYSQFANLAYILGDTVTANAVMTDKVVPDRVISPTSPVRGCIGSSASANDCEAFNTLEAVNRLCHIAQG</sequence>
<dbReference type="Gene3D" id="1.50.10.10">
    <property type="match status" value="1"/>
</dbReference>
<dbReference type="InterPro" id="IPR049922">
    <property type="entry name" value="GH114_assoc"/>
</dbReference>
<feature type="domain" description="Glycosyl-hydrolase 114-associated" evidence="3">
    <location>
        <begin position="76"/>
        <end position="171"/>
    </location>
</feature>
<dbReference type="EMBL" id="KQ243779">
    <property type="protein sequence ID" value="KNC75204.1"/>
    <property type="molecule type" value="Genomic_DNA"/>
</dbReference>
<keyword evidence="2" id="KW-0732">Signal</keyword>
<evidence type="ECO:0000313" key="5">
    <source>
        <dbReference type="Proteomes" id="UP000054560"/>
    </source>
</evidence>
<feature type="chain" id="PRO_5005538528" description="Glycosyl-hydrolase 114-associated domain-containing protein" evidence="2">
    <location>
        <begin position="23"/>
        <end position="2069"/>
    </location>
</feature>
<dbReference type="InterPro" id="IPR029062">
    <property type="entry name" value="Class_I_gatase-like"/>
</dbReference>
<evidence type="ECO:0000259" key="3">
    <source>
        <dbReference type="Pfam" id="PF14741"/>
    </source>
</evidence>
<gene>
    <name evidence="4" type="ORF">SARC_12265</name>
</gene>
<reference evidence="4 5" key="1">
    <citation type="submission" date="2011-02" db="EMBL/GenBank/DDBJ databases">
        <title>The Genome Sequence of Sphaeroforma arctica JP610.</title>
        <authorList>
            <consortium name="The Broad Institute Genome Sequencing Platform"/>
            <person name="Russ C."/>
            <person name="Cuomo C."/>
            <person name="Young S.K."/>
            <person name="Zeng Q."/>
            <person name="Gargeya S."/>
            <person name="Alvarado L."/>
            <person name="Berlin A."/>
            <person name="Chapman S.B."/>
            <person name="Chen Z."/>
            <person name="Freedman E."/>
            <person name="Gellesch M."/>
            <person name="Goldberg J."/>
            <person name="Griggs A."/>
            <person name="Gujja S."/>
            <person name="Heilman E."/>
            <person name="Heiman D."/>
            <person name="Howarth C."/>
            <person name="Mehta T."/>
            <person name="Neiman D."/>
            <person name="Pearson M."/>
            <person name="Roberts A."/>
            <person name="Saif S."/>
            <person name="Shea T."/>
            <person name="Shenoy N."/>
            <person name="Sisk P."/>
            <person name="Stolte C."/>
            <person name="Sykes S."/>
            <person name="White J."/>
            <person name="Yandava C."/>
            <person name="Burger G."/>
            <person name="Gray M.W."/>
            <person name="Holland P.W.H."/>
            <person name="King N."/>
            <person name="Lang F.B.F."/>
            <person name="Roger A.J."/>
            <person name="Ruiz-Trillo I."/>
            <person name="Haas B."/>
            <person name="Nusbaum C."/>
            <person name="Birren B."/>
        </authorList>
    </citation>
    <scope>NUCLEOTIDE SEQUENCE [LARGE SCALE GENOMIC DNA]</scope>
    <source>
        <strain evidence="4 5">JP610</strain>
    </source>
</reference>
<dbReference type="Gene3D" id="3.40.50.880">
    <property type="match status" value="1"/>
</dbReference>
<protein>
    <recommendedName>
        <fullName evidence="3">Glycosyl-hydrolase 114-associated domain-containing protein</fullName>
    </recommendedName>
</protein>
<name>A0A0L0FEL4_9EUKA</name>
<dbReference type="InterPro" id="IPR012341">
    <property type="entry name" value="6hp_glycosidase-like_sf"/>
</dbReference>
<accession>A0A0L0FEL4</accession>
<dbReference type="Pfam" id="PF14741">
    <property type="entry name" value="GH114_assoc"/>
    <property type="match status" value="2"/>
</dbReference>
<dbReference type="CDD" id="cd03143">
    <property type="entry name" value="A4_beta-galactosidase_middle_domain"/>
    <property type="match status" value="1"/>
</dbReference>
<organism evidence="4 5">
    <name type="scientific">Sphaeroforma arctica JP610</name>
    <dbReference type="NCBI Taxonomy" id="667725"/>
    <lineage>
        <taxon>Eukaryota</taxon>
        <taxon>Ichthyosporea</taxon>
        <taxon>Ichthyophonida</taxon>
        <taxon>Sphaeroforma</taxon>
    </lineage>
</organism>
<feature type="domain" description="Glycosyl-hydrolase 114-associated" evidence="3">
    <location>
        <begin position="757"/>
        <end position="849"/>
    </location>
</feature>
<dbReference type="Gene3D" id="3.20.20.80">
    <property type="entry name" value="Glycosidases"/>
    <property type="match status" value="1"/>
</dbReference>
<keyword evidence="5" id="KW-1185">Reference proteome</keyword>
<dbReference type="GeneID" id="25912769"/>
<evidence type="ECO:0000313" key="4">
    <source>
        <dbReference type="EMBL" id="KNC75204.1"/>
    </source>
</evidence>
<dbReference type="GO" id="GO:0005975">
    <property type="term" value="P:carbohydrate metabolic process"/>
    <property type="evidence" value="ECO:0007669"/>
    <property type="project" value="InterPro"/>
</dbReference>
<dbReference type="Proteomes" id="UP000054560">
    <property type="component" value="Unassembled WGS sequence"/>
</dbReference>
<feature type="compositionally biased region" description="Low complexity" evidence="1">
    <location>
        <begin position="205"/>
        <end position="214"/>
    </location>
</feature>
<dbReference type="SUPFAM" id="SSF52317">
    <property type="entry name" value="Class I glutamine amidotransferase-like"/>
    <property type="match status" value="1"/>
</dbReference>
<proteinExistence type="predicted"/>
<feature type="region of interest" description="Disordered" evidence="1">
    <location>
        <begin position="192"/>
        <end position="214"/>
    </location>
</feature>